<keyword evidence="9 14" id="KW-0472">Membrane</keyword>
<keyword evidence="12 13" id="KW-0407">Ion channel</keyword>
<feature type="transmembrane region" description="Helical" evidence="14">
    <location>
        <begin position="424"/>
        <end position="447"/>
    </location>
</feature>
<keyword evidence="16" id="KW-1185">Reference proteome</keyword>
<dbReference type="InterPro" id="IPR001873">
    <property type="entry name" value="ENaC"/>
</dbReference>
<organism evidence="15 16">
    <name type="scientific">Necator americanus</name>
    <name type="common">Human hookworm</name>
    <dbReference type="NCBI Taxonomy" id="51031"/>
    <lineage>
        <taxon>Eukaryota</taxon>
        <taxon>Metazoa</taxon>
        <taxon>Ecdysozoa</taxon>
        <taxon>Nematoda</taxon>
        <taxon>Chromadorea</taxon>
        <taxon>Rhabditida</taxon>
        <taxon>Rhabditina</taxon>
        <taxon>Rhabditomorpha</taxon>
        <taxon>Strongyloidea</taxon>
        <taxon>Ancylostomatidae</taxon>
        <taxon>Bunostominae</taxon>
        <taxon>Necator</taxon>
    </lineage>
</organism>
<evidence type="ECO:0000256" key="1">
    <source>
        <dbReference type="ARBA" id="ARBA00004141"/>
    </source>
</evidence>
<dbReference type="PANTHER" id="PTHR11690">
    <property type="entry name" value="AMILORIDE-SENSITIVE SODIUM CHANNEL-RELATED"/>
    <property type="match status" value="1"/>
</dbReference>
<feature type="transmembrane region" description="Helical" evidence="14">
    <location>
        <begin position="139"/>
        <end position="158"/>
    </location>
</feature>
<evidence type="ECO:0000256" key="2">
    <source>
        <dbReference type="ARBA" id="ARBA00007193"/>
    </source>
</evidence>
<keyword evidence="7" id="KW-0915">Sodium</keyword>
<sequence>MSPENKRGTLFFRELIQSASTLNSTQNSTKHRTCSAAVHIAPPFHGFFMLTRVDESQRLLWTWVLIFVLTVGSYFMYEVLDDYIGYPTTTRLTVRQNATMLLPSIHVCPKNPYHLNYNIIFQDIDQRLGNLSFDVKRDILLYFVAGSGFAGTNVYKWGGDYRRSMQRLLDRWIGERSLLTMFRYVFEENGIRCEDMFDHCMPIHCCRYFKPSYVMLRGRCMRMDNYYQQGGGESHALRLVFKRNPGILTKGDAQKQVIVYFGDEWPEIGVFPRVHITENDYGVVNFKLRKVSMMEQKGGCEVNQLKEGRSTCYVNRWLQEYIIEPLNCTLPYLRDVEASRGYPICSPHIIIEHYNVIQSSRSLKKKCILNCDRWDLNFQYSTNVQRQKKAFRMDLYYKELSYEEYIEIPFLSMPGFISQIGGQLGLFFGSSMLYTVFVTVLLITSSFEALLLPPIECGDMASRHEIRTISAVDRARLLAEYKHERRLLGPRRFASAIATVQLCEIVKRIDNALAPKRMPYWDVRWDLRLPWPADSVVFGENFFPRRGRRRAKEKIVREIVPRGLTSHFRRMAVNETLTSAIRASRAAQLLIMLYQLGQWKQTEDNCSHCSRSSPMAFCELHQRKCISRVMPTASCSTFSNDYDPCYASKCLEGVCVSLSEAHERLTEEKKKKKIAERAIPMTISASVEKTSTVPIDDVVFLLNIGDKEQLSLNDNRTLVDSNSTQIFEQSALTDAFNTTTEEQKAPMTASGRKAFSQDQISITSSMTAAPGPALNSTLTPLTTPHSDNPHFDRELNTWVYSFDDFLPYPSVYFSVMVIAGKYRPRPPSQRSPAGVTVFSRGENLPSGYTHIVKAFPFDNGHVIRILDPAASDVLVEFSFIVLKDGHECQRLCLYRRRYIECRRNTVRLSKYSALSDRVDFYKTTRQVIDRRWKGAGYFRRRTQDAFIFICPSD</sequence>
<evidence type="ECO:0008006" key="17">
    <source>
        <dbReference type="Google" id="ProtNLM"/>
    </source>
</evidence>
<feature type="transmembrane region" description="Helical" evidence="14">
    <location>
        <begin position="59"/>
        <end position="77"/>
    </location>
</feature>
<evidence type="ECO:0000256" key="14">
    <source>
        <dbReference type="SAM" id="Phobius"/>
    </source>
</evidence>
<keyword evidence="3 13" id="KW-0813">Transport</keyword>
<evidence type="ECO:0000256" key="4">
    <source>
        <dbReference type="ARBA" id="ARBA00022461"/>
    </source>
</evidence>
<evidence type="ECO:0000313" key="15">
    <source>
        <dbReference type="EMBL" id="KAK6745917.1"/>
    </source>
</evidence>
<protein>
    <recommendedName>
        <fullName evidence="17">Amiloride-sensitive sodium channel</fullName>
    </recommendedName>
</protein>
<dbReference type="Proteomes" id="UP001303046">
    <property type="component" value="Unassembled WGS sequence"/>
</dbReference>
<comment type="similarity">
    <text evidence="2 13">Belongs to the amiloride-sensitive sodium channel (TC 1.A.6) family.</text>
</comment>
<keyword evidence="4 13" id="KW-0894">Sodium channel</keyword>
<dbReference type="PANTHER" id="PTHR11690:SF1">
    <property type="entry name" value="DEGENERIN LIKE"/>
    <property type="match status" value="1"/>
</dbReference>
<evidence type="ECO:0000256" key="13">
    <source>
        <dbReference type="RuleBase" id="RU000679"/>
    </source>
</evidence>
<gene>
    <name evidence="15" type="primary">Necator_chrIII.g12949</name>
    <name evidence="15" type="ORF">RB195_012182</name>
</gene>
<keyword evidence="6 14" id="KW-1133">Transmembrane helix</keyword>
<evidence type="ECO:0000256" key="7">
    <source>
        <dbReference type="ARBA" id="ARBA00023053"/>
    </source>
</evidence>
<keyword evidence="11 13" id="KW-0739">Sodium transport</keyword>
<dbReference type="PRINTS" id="PR01078">
    <property type="entry name" value="AMINACHANNEL"/>
</dbReference>
<evidence type="ECO:0000256" key="8">
    <source>
        <dbReference type="ARBA" id="ARBA00023065"/>
    </source>
</evidence>
<keyword evidence="10" id="KW-0325">Glycoprotein</keyword>
<proteinExistence type="inferred from homology"/>
<dbReference type="Pfam" id="PF00858">
    <property type="entry name" value="ASC"/>
    <property type="match status" value="1"/>
</dbReference>
<dbReference type="EMBL" id="JAVFWL010000003">
    <property type="protein sequence ID" value="KAK6745917.1"/>
    <property type="molecule type" value="Genomic_DNA"/>
</dbReference>
<keyword evidence="8 13" id="KW-0406">Ion transport</keyword>
<evidence type="ECO:0000256" key="10">
    <source>
        <dbReference type="ARBA" id="ARBA00023180"/>
    </source>
</evidence>
<evidence type="ECO:0000256" key="6">
    <source>
        <dbReference type="ARBA" id="ARBA00022989"/>
    </source>
</evidence>
<reference evidence="15 16" key="1">
    <citation type="submission" date="2023-08" db="EMBL/GenBank/DDBJ databases">
        <title>A Necator americanus chromosomal reference genome.</title>
        <authorList>
            <person name="Ilik V."/>
            <person name="Petrzelkova K.J."/>
            <person name="Pardy F."/>
            <person name="Fuh T."/>
            <person name="Niatou-Singa F.S."/>
            <person name="Gouil Q."/>
            <person name="Baker L."/>
            <person name="Ritchie M.E."/>
            <person name="Jex A.R."/>
            <person name="Gazzola D."/>
            <person name="Li H."/>
            <person name="Toshio Fujiwara R."/>
            <person name="Zhan B."/>
            <person name="Aroian R.V."/>
            <person name="Pafco B."/>
            <person name="Schwarz E.M."/>
        </authorList>
    </citation>
    <scope>NUCLEOTIDE SEQUENCE [LARGE SCALE GENOMIC DNA]</scope>
    <source>
        <strain evidence="15 16">Aroian</strain>
        <tissue evidence="15">Whole animal</tissue>
    </source>
</reference>
<evidence type="ECO:0000256" key="3">
    <source>
        <dbReference type="ARBA" id="ARBA00022448"/>
    </source>
</evidence>
<accession>A0ABR1D6Q5</accession>
<evidence type="ECO:0000256" key="11">
    <source>
        <dbReference type="ARBA" id="ARBA00023201"/>
    </source>
</evidence>
<dbReference type="Gene3D" id="1.10.287.770">
    <property type="entry name" value="YojJ-like"/>
    <property type="match status" value="1"/>
</dbReference>
<evidence type="ECO:0000256" key="5">
    <source>
        <dbReference type="ARBA" id="ARBA00022692"/>
    </source>
</evidence>
<comment type="caution">
    <text evidence="15">The sequence shown here is derived from an EMBL/GenBank/DDBJ whole genome shotgun (WGS) entry which is preliminary data.</text>
</comment>
<comment type="subcellular location">
    <subcellularLocation>
        <location evidence="1">Membrane</location>
        <topology evidence="1">Multi-pass membrane protein</topology>
    </subcellularLocation>
</comment>
<keyword evidence="5 13" id="KW-0812">Transmembrane</keyword>
<evidence type="ECO:0000256" key="9">
    <source>
        <dbReference type="ARBA" id="ARBA00023136"/>
    </source>
</evidence>
<evidence type="ECO:0000256" key="12">
    <source>
        <dbReference type="ARBA" id="ARBA00023303"/>
    </source>
</evidence>
<evidence type="ECO:0000313" key="16">
    <source>
        <dbReference type="Proteomes" id="UP001303046"/>
    </source>
</evidence>
<name>A0ABR1D6Q5_NECAM</name>